<dbReference type="OrthoDB" id="2013972at2759"/>
<gene>
    <name evidence="1" type="ORF">K461DRAFT_183037</name>
</gene>
<dbReference type="GO" id="GO:0008168">
    <property type="term" value="F:methyltransferase activity"/>
    <property type="evidence" value="ECO:0007669"/>
    <property type="project" value="TreeGrafter"/>
</dbReference>
<dbReference type="InterPro" id="IPR029063">
    <property type="entry name" value="SAM-dependent_MTases_sf"/>
</dbReference>
<name>A0A9P4IVP7_9PEZI</name>
<dbReference type="EMBL" id="ML996089">
    <property type="protein sequence ID" value="KAF2150817.1"/>
    <property type="molecule type" value="Genomic_DNA"/>
</dbReference>
<dbReference type="AlphaFoldDB" id="A0A9P4IVP7"/>
<evidence type="ECO:0000313" key="2">
    <source>
        <dbReference type="Proteomes" id="UP000799439"/>
    </source>
</evidence>
<keyword evidence="2" id="KW-1185">Reference proteome</keyword>
<dbReference type="Pfam" id="PF13489">
    <property type="entry name" value="Methyltransf_23"/>
    <property type="match status" value="1"/>
</dbReference>
<accession>A0A9P4IVP7</accession>
<dbReference type="PANTHER" id="PTHR43591">
    <property type="entry name" value="METHYLTRANSFERASE"/>
    <property type="match status" value="1"/>
</dbReference>
<dbReference type="CDD" id="cd02440">
    <property type="entry name" value="AdoMet_MTases"/>
    <property type="match status" value="1"/>
</dbReference>
<dbReference type="SUPFAM" id="SSF53335">
    <property type="entry name" value="S-adenosyl-L-methionine-dependent methyltransferases"/>
    <property type="match status" value="1"/>
</dbReference>
<sequence>MAQPQQPPDLYVENGRSYHSYQRGLYWLPHDDAECERLDVLHNLFYQQDQLNLPLHSAPLRVRPDDPLRILDLGCGTGFWAIDIADQYESNAEVIGLDLVNAQPPLVPRNASFIVNKSFNERFWPFAEDHFDLIHLSMITACVVEWPQMYDKIFRYLRPSIGYVEHLEFDLTPRYLGGPRINDSNIIRFWEDLVRASADAGRPIAYDPQATFRDLTGAGFVDIDHRVIPVPWQYDPRRDPNYKIGATFDVAFLKGVGLESYAMAPFSRVNQWSAEEIRRYIKAVCDEFHGTRVELESHVHIWRARKP</sequence>
<protein>
    <submittedName>
        <fullName evidence="1">LaeA-like protein</fullName>
    </submittedName>
</protein>
<dbReference type="Gene3D" id="3.40.50.150">
    <property type="entry name" value="Vaccinia Virus protein VP39"/>
    <property type="match status" value="1"/>
</dbReference>
<evidence type="ECO:0000313" key="1">
    <source>
        <dbReference type="EMBL" id="KAF2150817.1"/>
    </source>
</evidence>
<organism evidence="1 2">
    <name type="scientific">Myriangium duriaei CBS 260.36</name>
    <dbReference type="NCBI Taxonomy" id="1168546"/>
    <lineage>
        <taxon>Eukaryota</taxon>
        <taxon>Fungi</taxon>
        <taxon>Dikarya</taxon>
        <taxon>Ascomycota</taxon>
        <taxon>Pezizomycotina</taxon>
        <taxon>Dothideomycetes</taxon>
        <taxon>Dothideomycetidae</taxon>
        <taxon>Myriangiales</taxon>
        <taxon>Myriangiaceae</taxon>
        <taxon>Myriangium</taxon>
    </lineage>
</organism>
<comment type="caution">
    <text evidence="1">The sequence shown here is derived from an EMBL/GenBank/DDBJ whole genome shotgun (WGS) entry which is preliminary data.</text>
</comment>
<reference evidence="1" key="1">
    <citation type="journal article" date="2020" name="Stud. Mycol.">
        <title>101 Dothideomycetes genomes: a test case for predicting lifestyles and emergence of pathogens.</title>
        <authorList>
            <person name="Haridas S."/>
            <person name="Albert R."/>
            <person name="Binder M."/>
            <person name="Bloem J."/>
            <person name="Labutti K."/>
            <person name="Salamov A."/>
            <person name="Andreopoulos B."/>
            <person name="Baker S."/>
            <person name="Barry K."/>
            <person name="Bills G."/>
            <person name="Bluhm B."/>
            <person name="Cannon C."/>
            <person name="Castanera R."/>
            <person name="Culley D."/>
            <person name="Daum C."/>
            <person name="Ezra D."/>
            <person name="Gonzalez J."/>
            <person name="Henrissat B."/>
            <person name="Kuo A."/>
            <person name="Liang C."/>
            <person name="Lipzen A."/>
            <person name="Lutzoni F."/>
            <person name="Magnuson J."/>
            <person name="Mondo S."/>
            <person name="Nolan M."/>
            <person name="Ohm R."/>
            <person name="Pangilinan J."/>
            <person name="Park H.-J."/>
            <person name="Ramirez L."/>
            <person name="Alfaro M."/>
            <person name="Sun H."/>
            <person name="Tritt A."/>
            <person name="Yoshinaga Y."/>
            <person name="Zwiers L.-H."/>
            <person name="Turgeon B."/>
            <person name="Goodwin S."/>
            <person name="Spatafora J."/>
            <person name="Crous P."/>
            <person name="Grigoriev I."/>
        </authorList>
    </citation>
    <scope>NUCLEOTIDE SEQUENCE</scope>
    <source>
        <strain evidence="1">CBS 260.36</strain>
    </source>
</reference>
<proteinExistence type="predicted"/>
<dbReference type="PANTHER" id="PTHR43591:SF24">
    <property type="entry name" value="2-METHOXY-6-POLYPRENYL-1,4-BENZOQUINOL METHYLASE, MITOCHONDRIAL"/>
    <property type="match status" value="1"/>
</dbReference>
<dbReference type="Proteomes" id="UP000799439">
    <property type="component" value="Unassembled WGS sequence"/>
</dbReference>